<name>A0A8S5QTH5_9CAUD</name>
<reference evidence="1" key="1">
    <citation type="journal article" date="2021" name="Proc. Natl. Acad. Sci. U.S.A.">
        <title>A Catalog of Tens of Thousands of Viruses from Human Metagenomes Reveals Hidden Associations with Chronic Diseases.</title>
        <authorList>
            <person name="Tisza M.J."/>
            <person name="Buck C.B."/>
        </authorList>
    </citation>
    <scope>NUCLEOTIDE SEQUENCE</scope>
    <source>
        <strain evidence="1">CtKS020</strain>
    </source>
</reference>
<organism evidence="1">
    <name type="scientific">Podoviridae sp. ctKS020</name>
    <dbReference type="NCBI Taxonomy" id="2826552"/>
    <lineage>
        <taxon>Viruses</taxon>
        <taxon>Duplodnaviria</taxon>
        <taxon>Heunggongvirae</taxon>
        <taxon>Uroviricota</taxon>
        <taxon>Caudoviricetes</taxon>
    </lineage>
</organism>
<accession>A0A8S5QTH5</accession>
<protein>
    <submittedName>
        <fullName evidence="1">Uncharacterized protein</fullName>
    </submittedName>
</protein>
<evidence type="ECO:0000313" key="1">
    <source>
        <dbReference type="EMBL" id="DAE22250.1"/>
    </source>
</evidence>
<sequence>MKNDFMQQASMFLLHIIKSVAYFFDDEMIHLSISEMPGTLCNIIRLSLLYVAVFILDRI</sequence>
<proteinExistence type="predicted"/>
<dbReference type="EMBL" id="BK015730">
    <property type="protein sequence ID" value="DAE22250.1"/>
    <property type="molecule type" value="Genomic_DNA"/>
</dbReference>